<dbReference type="RefSeq" id="WP_089411301.1">
    <property type="nucleotide sequence ID" value="NZ_FZQA01000001.1"/>
</dbReference>
<evidence type="ECO:0000256" key="1">
    <source>
        <dbReference type="SAM" id="Coils"/>
    </source>
</evidence>
<accession>A0A239PKK7</accession>
<dbReference type="AlphaFoldDB" id="A0A239PKK7"/>
<feature type="compositionally biased region" description="Polar residues" evidence="2">
    <location>
        <begin position="142"/>
        <end position="152"/>
    </location>
</feature>
<dbReference type="EMBL" id="FZQA01000001">
    <property type="protein sequence ID" value="SNT68352.1"/>
    <property type="molecule type" value="Genomic_DNA"/>
</dbReference>
<dbReference type="OrthoDB" id="7630018at2"/>
<feature type="compositionally biased region" description="Basic and acidic residues" evidence="2">
    <location>
        <begin position="172"/>
        <end position="182"/>
    </location>
</feature>
<organism evidence="3 4">
    <name type="scientific">Amphiplicatus metriothermophilus</name>
    <dbReference type="NCBI Taxonomy" id="1519374"/>
    <lineage>
        <taxon>Bacteria</taxon>
        <taxon>Pseudomonadati</taxon>
        <taxon>Pseudomonadota</taxon>
        <taxon>Alphaproteobacteria</taxon>
        <taxon>Parvularculales</taxon>
        <taxon>Parvularculaceae</taxon>
        <taxon>Amphiplicatus</taxon>
    </lineage>
</organism>
<keyword evidence="4" id="KW-1185">Reference proteome</keyword>
<proteinExistence type="predicted"/>
<feature type="coiled-coil region" evidence="1">
    <location>
        <begin position="48"/>
        <end position="107"/>
    </location>
</feature>
<protein>
    <submittedName>
        <fullName evidence="3">Uncharacterized protein</fullName>
    </submittedName>
</protein>
<evidence type="ECO:0000313" key="3">
    <source>
        <dbReference type="EMBL" id="SNT68352.1"/>
    </source>
</evidence>
<name>A0A239PKK7_9PROT</name>
<evidence type="ECO:0000256" key="2">
    <source>
        <dbReference type="SAM" id="MobiDB-lite"/>
    </source>
</evidence>
<sequence length="182" mass="19126">MDLVLDFLLLSASGAACLYCWVLNRRLKGLTSAKGGLGAGVAQLSQSAEEMKAALAATRSAADEAAARIESLLADADRKASALEELLDRLEKTGASVAEKAEDATQKYVDVIAPFLAEANAAADRLFAAIERSPAAEPDTPKNASTIPTEPVQNKEEDYVAIDAAPTKRAARPREARKEAAA</sequence>
<feature type="region of interest" description="Disordered" evidence="2">
    <location>
        <begin position="132"/>
        <end position="182"/>
    </location>
</feature>
<gene>
    <name evidence="3" type="ORF">SAMN06297382_0854</name>
</gene>
<dbReference type="Proteomes" id="UP000198346">
    <property type="component" value="Unassembled WGS sequence"/>
</dbReference>
<evidence type="ECO:0000313" key="4">
    <source>
        <dbReference type="Proteomes" id="UP000198346"/>
    </source>
</evidence>
<keyword evidence="1" id="KW-0175">Coiled coil</keyword>
<reference evidence="3 4" key="1">
    <citation type="submission" date="2017-07" db="EMBL/GenBank/DDBJ databases">
        <authorList>
            <person name="Sun Z.S."/>
            <person name="Albrecht U."/>
            <person name="Echele G."/>
            <person name="Lee C.C."/>
        </authorList>
    </citation>
    <scope>NUCLEOTIDE SEQUENCE [LARGE SCALE GENOMIC DNA]</scope>
    <source>
        <strain evidence="3 4">CGMCC 1.12710</strain>
    </source>
</reference>